<proteinExistence type="predicted"/>
<protein>
    <submittedName>
        <fullName evidence="3">SAM-dependent methyltransferase</fullName>
    </submittedName>
</protein>
<keyword evidence="3" id="KW-0489">Methyltransferase</keyword>
<dbReference type="GO" id="GO:0032259">
    <property type="term" value="P:methylation"/>
    <property type="evidence" value="ECO:0007669"/>
    <property type="project" value="UniProtKB-KW"/>
</dbReference>
<reference evidence="3 4" key="1">
    <citation type="submission" date="2016-02" db="EMBL/GenBank/DDBJ databases">
        <title>Ulvibacter sp. LPB0005, isolated from Thais luteostoma.</title>
        <authorList>
            <person name="Shin S.-K."/>
            <person name="Yi H."/>
        </authorList>
    </citation>
    <scope>NUCLEOTIDE SEQUENCE [LARGE SCALE GENOMIC DNA]</scope>
    <source>
        <strain evidence="3 4">LPB0005</strain>
    </source>
</reference>
<dbReference type="STRING" id="1763537.ULVI_10585"/>
<keyword evidence="3" id="KW-0808">Transferase</keyword>
<dbReference type="InterPro" id="IPR054168">
    <property type="entry name" value="PG_1098_Fer"/>
</dbReference>
<feature type="domain" description="THUMP-like" evidence="1">
    <location>
        <begin position="317"/>
        <end position="386"/>
    </location>
</feature>
<dbReference type="RefSeq" id="WP_068592618.1">
    <property type="nucleotide sequence ID" value="NZ_LRXL01000045.1"/>
</dbReference>
<dbReference type="OrthoDB" id="1000417at2"/>
<evidence type="ECO:0000313" key="3">
    <source>
        <dbReference type="EMBL" id="OAB77930.1"/>
    </source>
</evidence>
<dbReference type="EMBL" id="LRXL01000045">
    <property type="protein sequence ID" value="OAB77930.1"/>
    <property type="molecule type" value="Genomic_DNA"/>
</dbReference>
<organism evidence="3 4">
    <name type="scientific">Cochleicola gelatinilyticus</name>
    <dbReference type="NCBI Taxonomy" id="1763537"/>
    <lineage>
        <taxon>Bacteria</taxon>
        <taxon>Pseudomonadati</taxon>
        <taxon>Bacteroidota</taxon>
        <taxon>Flavobacteriia</taxon>
        <taxon>Flavobacteriales</taxon>
        <taxon>Flavobacteriaceae</taxon>
        <taxon>Cochleicola</taxon>
    </lineage>
</organism>
<keyword evidence="4" id="KW-1185">Reference proteome</keyword>
<dbReference type="Pfam" id="PF22013">
    <property type="entry name" value="PG_1098_Fer"/>
    <property type="match status" value="1"/>
</dbReference>
<gene>
    <name evidence="3" type="ORF">ULVI_10585</name>
</gene>
<dbReference type="Proteomes" id="UP000077013">
    <property type="component" value="Unassembled WGS sequence"/>
</dbReference>
<comment type="caution">
    <text evidence="3">The sequence shown here is derived from an EMBL/GenBank/DDBJ whole genome shotgun (WGS) entry which is preliminary data.</text>
</comment>
<name>A0A167GUV4_9FLAO</name>
<dbReference type="GO" id="GO:0008168">
    <property type="term" value="F:methyltransferase activity"/>
    <property type="evidence" value="ECO:0007669"/>
    <property type="project" value="UniProtKB-KW"/>
</dbReference>
<dbReference type="InterPro" id="IPR029063">
    <property type="entry name" value="SAM-dependent_MTases_sf"/>
</dbReference>
<evidence type="ECO:0000259" key="2">
    <source>
        <dbReference type="Pfam" id="PF22013"/>
    </source>
</evidence>
<dbReference type="SUPFAM" id="SSF53335">
    <property type="entry name" value="S-adenosyl-L-methionine-dependent methyltransferases"/>
    <property type="match status" value="1"/>
</dbReference>
<dbReference type="AlphaFoldDB" id="A0A167GUV4"/>
<evidence type="ECO:0000313" key="4">
    <source>
        <dbReference type="Proteomes" id="UP000077013"/>
    </source>
</evidence>
<dbReference type="Gene3D" id="3.40.50.150">
    <property type="entry name" value="Vaccinia Virus protein VP39"/>
    <property type="match status" value="1"/>
</dbReference>
<dbReference type="Gene3D" id="1.10.10.1110">
    <property type="entry name" value="Methyltransferase PG1098, N-terminal domain"/>
    <property type="match status" value="1"/>
</dbReference>
<feature type="domain" description="PG-1098 ferredoxin-like" evidence="2">
    <location>
        <begin position="274"/>
        <end position="316"/>
    </location>
</feature>
<accession>A0A167GUV4</accession>
<dbReference type="Pfam" id="PF18096">
    <property type="entry name" value="Thump_like"/>
    <property type="match status" value="1"/>
</dbReference>
<dbReference type="InterPro" id="IPR041497">
    <property type="entry name" value="Thump-like"/>
</dbReference>
<sequence length="387" mass="44287">MNKKLLSATVQEFIINYNDPLEKLAFAGSPFKEITTQELIQQIESRKKTVKKLPSYYNTEGVYYPPKLNIEQTSSEETAAYKATIVAGNNIADLTGGFGVDSLYFGKNFRQVDHYEHNEALSEIAAHNFIMLNARTITCFAQDGLSGIENKKYDVIYIDPSRRHNTKGKVFFLRDCEPNIPEVLDTLFNHTSTILLKTSPMLDLSIGLEELSNVEEIHVVAVSNEVKELVWLLKKDCFNTPLIKTINYTNEVVETFNFKLSDTSETIYDNPKRFLYEPNTAILKSGAFHLLSDAFKVKKLHQHSHLYTSEALREFPGRRFSIDKVVNYSKKEMRGLHIDKANISIRNFPESVATLRKKWNIKDGGELYLFFTTTIENQKILLVCSKL</sequence>
<evidence type="ECO:0000259" key="1">
    <source>
        <dbReference type="Pfam" id="PF18096"/>
    </source>
</evidence>